<gene>
    <name evidence="2" type="ORF">ASIM_LOCUS3425</name>
</gene>
<feature type="non-terminal residue" evidence="2">
    <location>
        <position position="132"/>
    </location>
</feature>
<feature type="region of interest" description="Disordered" evidence="1">
    <location>
        <begin position="81"/>
        <end position="105"/>
    </location>
</feature>
<name>A0A3P6NTI3_ANISI</name>
<accession>A0A3P6NTI3</accession>
<dbReference type="EMBL" id="UYRR01005301">
    <property type="protein sequence ID" value="VDK21690.1"/>
    <property type="molecule type" value="Genomic_DNA"/>
</dbReference>
<evidence type="ECO:0000313" key="2">
    <source>
        <dbReference type="EMBL" id="VDK21690.1"/>
    </source>
</evidence>
<reference evidence="2 3" key="1">
    <citation type="submission" date="2018-11" db="EMBL/GenBank/DDBJ databases">
        <authorList>
            <consortium name="Pathogen Informatics"/>
        </authorList>
    </citation>
    <scope>NUCLEOTIDE SEQUENCE [LARGE SCALE GENOMIC DNA]</scope>
</reference>
<sequence>MDTVDLREYEPVDNSIQSLLGGNETTDELGSAVSEYERDYGYGRRGKFGDVYVNKMLSNAVLKAKTPTLCQYLTRTLASLTGRRDEPAHPSKKAQAMPDVVKRSPVPEFDASQLIDYARLHWDDTVTADDPT</sequence>
<proteinExistence type="predicted"/>
<evidence type="ECO:0000256" key="1">
    <source>
        <dbReference type="SAM" id="MobiDB-lite"/>
    </source>
</evidence>
<keyword evidence="3" id="KW-1185">Reference proteome</keyword>
<dbReference type="AlphaFoldDB" id="A0A3P6NTI3"/>
<protein>
    <submittedName>
        <fullName evidence="2">Uncharacterized protein</fullName>
    </submittedName>
</protein>
<organism evidence="2 3">
    <name type="scientific">Anisakis simplex</name>
    <name type="common">Herring worm</name>
    <dbReference type="NCBI Taxonomy" id="6269"/>
    <lineage>
        <taxon>Eukaryota</taxon>
        <taxon>Metazoa</taxon>
        <taxon>Ecdysozoa</taxon>
        <taxon>Nematoda</taxon>
        <taxon>Chromadorea</taxon>
        <taxon>Rhabditida</taxon>
        <taxon>Spirurina</taxon>
        <taxon>Ascaridomorpha</taxon>
        <taxon>Ascaridoidea</taxon>
        <taxon>Anisakidae</taxon>
        <taxon>Anisakis</taxon>
        <taxon>Anisakis simplex complex</taxon>
    </lineage>
</organism>
<dbReference type="Proteomes" id="UP000267096">
    <property type="component" value="Unassembled WGS sequence"/>
</dbReference>
<evidence type="ECO:0000313" key="3">
    <source>
        <dbReference type="Proteomes" id="UP000267096"/>
    </source>
</evidence>